<comment type="pathway">
    <text evidence="4">Lipid metabolism.</text>
</comment>
<comment type="pathway">
    <text evidence="3 18">Phospholipid metabolism; CDP-diacylglycerol biosynthesis; CDP-diacylglycerol from sn-glycerol 3-phosphate: step 3/3.</text>
</comment>
<dbReference type="InterPro" id="IPR000374">
    <property type="entry name" value="PC_trans"/>
</dbReference>
<evidence type="ECO:0000313" key="22">
    <source>
        <dbReference type="Proteomes" id="UP000002745"/>
    </source>
</evidence>
<dbReference type="eggNOG" id="COG0575">
    <property type="taxonomic scope" value="Bacteria"/>
</dbReference>
<keyword evidence="22" id="KW-1185">Reference proteome</keyword>
<dbReference type="KEGG" id="hba:Hbal_1712"/>
<comment type="subcellular location">
    <subcellularLocation>
        <location evidence="2">Cell membrane</location>
        <topology evidence="2">Multi-pass membrane protein</topology>
    </subcellularLocation>
</comment>
<evidence type="ECO:0000256" key="1">
    <source>
        <dbReference type="ARBA" id="ARBA00001698"/>
    </source>
</evidence>
<dbReference type="EC" id="2.7.7.41" evidence="6 18"/>
<feature type="compositionally biased region" description="Polar residues" evidence="19">
    <location>
        <begin position="1"/>
        <end position="24"/>
    </location>
</feature>
<dbReference type="GO" id="GO:0004605">
    <property type="term" value="F:phosphatidate cytidylyltransferase activity"/>
    <property type="evidence" value="ECO:0007669"/>
    <property type="project" value="UniProtKB-EC"/>
</dbReference>
<evidence type="ECO:0000256" key="7">
    <source>
        <dbReference type="ARBA" id="ARBA00019373"/>
    </source>
</evidence>
<evidence type="ECO:0000256" key="8">
    <source>
        <dbReference type="ARBA" id="ARBA00022475"/>
    </source>
</evidence>
<evidence type="ECO:0000256" key="19">
    <source>
        <dbReference type="SAM" id="MobiDB-lite"/>
    </source>
</evidence>
<evidence type="ECO:0000256" key="12">
    <source>
        <dbReference type="ARBA" id="ARBA00022695"/>
    </source>
</evidence>
<sequence>MAESSLPKSSKANLENELNPTSSPAAEGVSHPNTSVSANFIKRIVATLVLAPVCVLAVVQGGVVFKVLTAICAIIAACEWAFMVGKGQVKWKTYSLCGMFSFAGLTAIYAGGIGLAVVSMVSIVSAIVIYLLGRLYKLHPLSLMFGAVYVTFPFGAFVYLRELSTNTQFMMFAIFAIVWGTDTAGYLAGKAYGGPLLAPKNSPNKTWTGAIGGVIYAALAGAAAANLTQSSMIMWLFWAIFLSIAAQQGDLIESMFKRKFGIKDMSNIIPGHGGLLDRLDGLMAAVSIAAIMNLFFPDIMLSLLGD</sequence>
<dbReference type="PANTHER" id="PTHR46382">
    <property type="entry name" value="PHOSPHATIDATE CYTIDYLYLTRANSFERASE"/>
    <property type="match status" value="1"/>
</dbReference>
<feature type="transmembrane region" description="Helical" evidence="20">
    <location>
        <begin position="282"/>
        <end position="304"/>
    </location>
</feature>
<dbReference type="GO" id="GO:0016024">
    <property type="term" value="P:CDP-diacylglycerol biosynthetic process"/>
    <property type="evidence" value="ECO:0007669"/>
    <property type="project" value="UniProtKB-UniPathway"/>
</dbReference>
<dbReference type="EMBL" id="CP001678">
    <property type="protein sequence ID" value="ACT59400.1"/>
    <property type="molecule type" value="Genomic_DNA"/>
</dbReference>
<dbReference type="HOGENOM" id="CLU_037294_1_1_5"/>
<gene>
    <name evidence="21" type="ordered locus">Hbal_1712</name>
</gene>
<evidence type="ECO:0000256" key="16">
    <source>
        <dbReference type="ARBA" id="ARBA00023209"/>
    </source>
</evidence>
<evidence type="ECO:0000256" key="4">
    <source>
        <dbReference type="ARBA" id="ARBA00005189"/>
    </source>
</evidence>
<dbReference type="UniPathway" id="UPA00557">
    <property type="reaction ID" value="UER00614"/>
</dbReference>
<keyword evidence="17" id="KW-1208">Phospholipid metabolism</keyword>
<keyword evidence="9" id="KW-0444">Lipid biosynthesis</keyword>
<name>C6XJV5_HIRBI</name>
<feature type="transmembrane region" description="Helical" evidence="20">
    <location>
        <begin position="40"/>
        <end position="59"/>
    </location>
</feature>
<keyword evidence="11 18" id="KW-0812">Transmembrane</keyword>
<feature type="transmembrane region" description="Helical" evidence="20">
    <location>
        <begin position="138"/>
        <end position="160"/>
    </location>
</feature>
<dbReference type="GO" id="GO:0005886">
    <property type="term" value="C:plasma membrane"/>
    <property type="evidence" value="ECO:0007669"/>
    <property type="project" value="UniProtKB-SubCell"/>
</dbReference>
<evidence type="ECO:0000256" key="10">
    <source>
        <dbReference type="ARBA" id="ARBA00022679"/>
    </source>
</evidence>
<evidence type="ECO:0000256" key="14">
    <source>
        <dbReference type="ARBA" id="ARBA00023098"/>
    </source>
</evidence>
<dbReference type="AlphaFoldDB" id="C6XJV5"/>
<evidence type="ECO:0000256" key="13">
    <source>
        <dbReference type="ARBA" id="ARBA00022989"/>
    </source>
</evidence>
<keyword evidence="8" id="KW-1003">Cell membrane</keyword>
<comment type="catalytic activity">
    <reaction evidence="1 18">
        <text>a 1,2-diacyl-sn-glycero-3-phosphate + CTP + H(+) = a CDP-1,2-diacyl-sn-glycerol + diphosphate</text>
        <dbReference type="Rhea" id="RHEA:16229"/>
        <dbReference type="ChEBI" id="CHEBI:15378"/>
        <dbReference type="ChEBI" id="CHEBI:33019"/>
        <dbReference type="ChEBI" id="CHEBI:37563"/>
        <dbReference type="ChEBI" id="CHEBI:58332"/>
        <dbReference type="ChEBI" id="CHEBI:58608"/>
        <dbReference type="EC" id="2.7.7.41"/>
    </reaction>
</comment>
<feature type="transmembrane region" description="Helical" evidence="20">
    <location>
        <begin position="232"/>
        <end position="249"/>
    </location>
</feature>
<dbReference type="STRING" id="582402.Hbal_1712"/>
<keyword evidence="15 20" id="KW-0472">Membrane</keyword>
<organism evidence="21 22">
    <name type="scientific">Hirschia baltica (strain ATCC 49814 / DSM 5838 / IFAM 1418)</name>
    <dbReference type="NCBI Taxonomy" id="582402"/>
    <lineage>
        <taxon>Bacteria</taxon>
        <taxon>Pseudomonadati</taxon>
        <taxon>Pseudomonadota</taxon>
        <taxon>Alphaproteobacteria</taxon>
        <taxon>Hyphomonadales</taxon>
        <taxon>Hyphomonadaceae</taxon>
        <taxon>Hirschia</taxon>
    </lineage>
</organism>
<keyword evidence="10 18" id="KW-0808">Transferase</keyword>
<keyword evidence="16" id="KW-0594">Phospholipid biosynthesis</keyword>
<evidence type="ECO:0000256" key="6">
    <source>
        <dbReference type="ARBA" id="ARBA00012487"/>
    </source>
</evidence>
<dbReference type="Proteomes" id="UP000002745">
    <property type="component" value="Chromosome"/>
</dbReference>
<protein>
    <recommendedName>
        <fullName evidence="7 18">Phosphatidate cytidylyltransferase</fullName>
        <ecNumber evidence="6 18">2.7.7.41</ecNumber>
    </recommendedName>
</protein>
<evidence type="ECO:0000256" key="11">
    <source>
        <dbReference type="ARBA" id="ARBA00022692"/>
    </source>
</evidence>
<evidence type="ECO:0000256" key="18">
    <source>
        <dbReference type="RuleBase" id="RU003938"/>
    </source>
</evidence>
<dbReference type="Pfam" id="PF01148">
    <property type="entry name" value="CTP_transf_1"/>
    <property type="match status" value="1"/>
</dbReference>
<evidence type="ECO:0000313" key="21">
    <source>
        <dbReference type="EMBL" id="ACT59400.1"/>
    </source>
</evidence>
<feature type="transmembrane region" description="Helical" evidence="20">
    <location>
        <begin position="207"/>
        <end position="225"/>
    </location>
</feature>
<evidence type="ECO:0000256" key="5">
    <source>
        <dbReference type="ARBA" id="ARBA00010185"/>
    </source>
</evidence>
<keyword evidence="14" id="KW-0443">Lipid metabolism</keyword>
<feature type="transmembrane region" description="Helical" evidence="20">
    <location>
        <begin position="106"/>
        <end position="132"/>
    </location>
</feature>
<accession>C6XJV5</accession>
<reference evidence="22" key="1">
    <citation type="journal article" date="2011" name="J. Bacteriol.">
        <title>Genome sequences of eight morphologically diverse alphaproteobacteria.</title>
        <authorList>
            <consortium name="US DOE Joint Genome Institute"/>
            <person name="Brown P.J."/>
            <person name="Kysela D.T."/>
            <person name="Buechlein A."/>
            <person name="Hemmerich C."/>
            <person name="Brun Y.V."/>
        </authorList>
    </citation>
    <scope>NUCLEOTIDE SEQUENCE [LARGE SCALE GENOMIC DNA]</scope>
    <source>
        <strain evidence="22">ATCC 49814 / DSM 5838 / IFAM 1418</strain>
    </source>
</reference>
<evidence type="ECO:0000256" key="2">
    <source>
        <dbReference type="ARBA" id="ARBA00004651"/>
    </source>
</evidence>
<evidence type="ECO:0000256" key="9">
    <source>
        <dbReference type="ARBA" id="ARBA00022516"/>
    </source>
</evidence>
<evidence type="ECO:0000256" key="3">
    <source>
        <dbReference type="ARBA" id="ARBA00005119"/>
    </source>
</evidence>
<feature type="transmembrane region" description="Helical" evidence="20">
    <location>
        <begin position="65"/>
        <end position="85"/>
    </location>
</feature>
<proteinExistence type="inferred from homology"/>
<comment type="similarity">
    <text evidence="5 18">Belongs to the CDS family.</text>
</comment>
<dbReference type="PROSITE" id="PS01315">
    <property type="entry name" value="CDS"/>
    <property type="match status" value="1"/>
</dbReference>
<feature type="transmembrane region" description="Helical" evidence="20">
    <location>
        <begin position="169"/>
        <end position="187"/>
    </location>
</feature>
<keyword evidence="13 20" id="KW-1133">Transmembrane helix</keyword>
<keyword evidence="12 18" id="KW-0548">Nucleotidyltransferase</keyword>
<evidence type="ECO:0000256" key="15">
    <source>
        <dbReference type="ARBA" id="ARBA00023136"/>
    </source>
</evidence>
<feature type="region of interest" description="Disordered" evidence="19">
    <location>
        <begin position="1"/>
        <end position="31"/>
    </location>
</feature>
<evidence type="ECO:0000256" key="17">
    <source>
        <dbReference type="ARBA" id="ARBA00023264"/>
    </source>
</evidence>
<evidence type="ECO:0000256" key="20">
    <source>
        <dbReference type="SAM" id="Phobius"/>
    </source>
</evidence>
<dbReference type="PANTHER" id="PTHR46382:SF1">
    <property type="entry name" value="PHOSPHATIDATE CYTIDYLYLTRANSFERASE"/>
    <property type="match status" value="1"/>
</dbReference>